<proteinExistence type="predicted"/>
<keyword evidence="1" id="KW-0732">Signal</keyword>
<evidence type="ECO:0008006" key="4">
    <source>
        <dbReference type="Google" id="ProtNLM"/>
    </source>
</evidence>
<sequence length="203" mass="23634">MKLIVSLSICVSLLAACKSNQTTTVSAYYSQLHEKQIREYQKFFTFDTVINKGSYKAYMLLPKQNVHYCGTETSPVILEKPVGEKKRYYALDAKTDFINDSTIVHYTRTLKRDRFSNTFEEGVWFYAHPDKKHPMLEVNKMPPTASKIPVVNGPGIYRYESDSLYRVTEHQTDAALFKLRKEGYYYLPPPGRLFKLYSINEIR</sequence>
<accession>A0A6B9ZHU7</accession>
<dbReference type="RefSeq" id="WP_162333673.1">
    <property type="nucleotide sequence ID" value="NZ_CP048113.1"/>
</dbReference>
<feature type="chain" id="PRO_5025488435" description="Lipoprotein" evidence="1">
    <location>
        <begin position="18"/>
        <end position="203"/>
    </location>
</feature>
<protein>
    <recommendedName>
        <fullName evidence="4">Lipoprotein</fullName>
    </recommendedName>
</protein>
<gene>
    <name evidence="2" type="ORF">GWR21_21135</name>
</gene>
<dbReference type="AlphaFoldDB" id="A0A6B9ZHU7"/>
<evidence type="ECO:0000256" key="1">
    <source>
        <dbReference type="SAM" id="SignalP"/>
    </source>
</evidence>
<evidence type="ECO:0000313" key="2">
    <source>
        <dbReference type="EMBL" id="QHS62018.1"/>
    </source>
</evidence>
<reference evidence="2 3" key="1">
    <citation type="submission" date="2020-01" db="EMBL/GenBank/DDBJ databases">
        <title>Complete genome sequence of Chitinophaga sp. H33E-04 isolated from quinoa roots.</title>
        <authorList>
            <person name="Weon H.-Y."/>
            <person name="Lee S.A."/>
        </authorList>
    </citation>
    <scope>NUCLEOTIDE SEQUENCE [LARGE SCALE GENOMIC DNA]</scope>
    <source>
        <strain evidence="2 3">H33E-04</strain>
    </source>
</reference>
<evidence type="ECO:0000313" key="3">
    <source>
        <dbReference type="Proteomes" id="UP000476411"/>
    </source>
</evidence>
<name>A0A6B9ZHU7_9BACT</name>
<feature type="signal peptide" evidence="1">
    <location>
        <begin position="1"/>
        <end position="17"/>
    </location>
</feature>
<keyword evidence="3" id="KW-1185">Reference proteome</keyword>
<dbReference type="Proteomes" id="UP000476411">
    <property type="component" value="Chromosome"/>
</dbReference>
<organism evidence="2 3">
    <name type="scientific">Chitinophaga agri</name>
    <dbReference type="NCBI Taxonomy" id="2703787"/>
    <lineage>
        <taxon>Bacteria</taxon>
        <taxon>Pseudomonadati</taxon>
        <taxon>Bacteroidota</taxon>
        <taxon>Chitinophagia</taxon>
        <taxon>Chitinophagales</taxon>
        <taxon>Chitinophagaceae</taxon>
        <taxon>Chitinophaga</taxon>
    </lineage>
</organism>
<dbReference type="EMBL" id="CP048113">
    <property type="protein sequence ID" value="QHS62018.1"/>
    <property type="molecule type" value="Genomic_DNA"/>
</dbReference>
<dbReference type="PROSITE" id="PS51257">
    <property type="entry name" value="PROKAR_LIPOPROTEIN"/>
    <property type="match status" value="1"/>
</dbReference>
<dbReference type="KEGG" id="chih:GWR21_21135"/>